<feature type="transmembrane region" description="Helical" evidence="1">
    <location>
        <begin position="12"/>
        <end position="31"/>
    </location>
</feature>
<proteinExistence type="predicted"/>
<evidence type="ECO:0000313" key="3">
    <source>
        <dbReference type="EMBL" id="PIU02358.1"/>
    </source>
</evidence>
<evidence type="ECO:0000313" key="4">
    <source>
        <dbReference type="Proteomes" id="UP000231214"/>
    </source>
</evidence>
<name>A0A2M6XBH9_9BACT</name>
<comment type="caution">
    <text evidence="3">The sequence shown here is derived from an EMBL/GenBank/DDBJ whole genome shotgun (WGS) entry which is preliminary data.</text>
</comment>
<keyword evidence="1" id="KW-0812">Transmembrane</keyword>
<evidence type="ECO:0000256" key="1">
    <source>
        <dbReference type="SAM" id="Phobius"/>
    </source>
</evidence>
<evidence type="ECO:0000259" key="2">
    <source>
        <dbReference type="Pfam" id="PF10531"/>
    </source>
</evidence>
<dbReference type="Gene3D" id="3.10.560.10">
    <property type="entry name" value="Outer membrane lipoprotein wza domain like"/>
    <property type="match status" value="1"/>
</dbReference>
<sequence length="195" mass="20785">MNLDEVLQKYQLPLAVGLAGAILVGVGVFLIKSGQSSHGEGAVEILSVSPEVQTGSIFVDLEGAVESPGVYELPSGSRINDLLIRAGGLSAKADREWVSKNLNLAQKLSDGAKLFIPETVDEAGEARRSPGEDGREGININIASAVLLDTLWGIGESRAAAIIANRPYQTLEELMTKAGIPKNVFERIKEEITLY</sequence>
<dbReference type="InterPro" id="IPR010994">
    <property type="entry name" value="RuvA_2-like"/>
</dbReference>
<dbReference type="Pfam" id="PF10531">
    <property type="entry name" value="SLBB"/>
    <property type="match status" value="1"/>
</dbReference>
<gene>
    <name evidence="3" type="ORF">COT66_00535</name>
</gene>
<protein>
    <recommendedName>
        <fullName evidence="2">Soluble ligand binding domain-containing protein</fullName>
    </recommendedName>
</protein>
<feature type="domain" description="Soluble ligand binding" evidence="2">
    <location>
        <begin position="59"/>
        <end position="96"/>
    </location>
</feature>
<reference evidence="4" key="1">
    <citation type="submission" date="2017-09" db="EMBL/GenBank/DDBJ databases">
        <title>Depth-based differentiation of microbial function through sediment-hosted aquifers and enrichment of novel symbionts in the deep terrestrial subsurface.</title>
        <authorList>
            <person name="Probst A.J."/>
            <person name="Ladd B."/>
            <person name="Jarett J.K."/>
            <person name="Geller-Mcgrath D.E."/>
            <person name="Sieber C.M.K."/>
            <person name="Emerson J.B."/>
            <person name="Anantharaman K."/>
            <person name="Thomas B.C."/>
            <person name="Malmstrom R."/>
            <person name="Stieglmeier M."/>
            <person name="Klingl A."/>
            <person name="Woyke T."/>
            <person name="Ryan C.M."/>
            <person name="Banfield J.F."/>
        </authorList>
    </citation>
    <scope>NUCLEOTIDE SEQUENCE [LARGE SCALE GENOMIC DNA]</scope>
</reference>
<keyword evidence="1" id="KW-1133">Transmembrane helix</keyword>
<keyword evidence="1" id="KW-0472">Membrane</keyword>
<organism evidence="3 4">
    <name type="scientific">Candidatus Shapirobacteria bacterium CG09_land_8_20_14_0_10_49_15</name>
    <dbReference type="NCBI Taxonomy" id="1974482"/>
    <lineage>
        <taxon>Bacteria</taxon>
        <taxon>Candidatus Shapironibacteriota</taxon>
    </lineage>
</organism>
<dbReference type="EMBL" id="PEZK01000010">
    <property type="protein sequence ID" value="PIU02358.1"/>
    <property type="molecule type" value="Genomic_DNA"/>
</dbReference>
<dbReference type="AlphaFoldDB" id="A0A2M6XBH9"/>
<dbReference type="Gene3D" id="1.10.150.320">
    <property type="entry name" value="Photosystem II 12 kDa extrinsic protein"/>
    <property type="match status" value="1"/>
</dbReference>
<dbReference type="Proteomes" id="UP000231214">
    <property type="component" value="Unassembled WGS sequence"/>
</dbReference>
<dbReference type="SUPFAM" id="SSF47781">
    <property type="entry name" value="RuvA domain 2-like"/>
    <property type="match status" value="1"/>
</dbReference>
<dbReference type="InterPro" id="IPR019554">
    <property type="entry name" value="Soluble_ligand-bd"/>
</dbReference>
<accession>A0A2M6XBH9</accession>
<dbReference type="Pfam" id="PF12836">
    <property type="entry name" value="HHH_3"/>
    <property type="match status" value="1"/>
</dbReference>